<dbReference type="Proteomes" id="UP001234202">
    <property type="component" value="Unassembled WGS sequence"/>
</dbReference>
<dbReference type="EMBL" id="JASBWV010000026">
    <property type="protein sequence ID" value="KAJ9119002.1"/>
    <property type="molecule type" value="Genomic_DNA"/>
</dbReference>
<evidence type="ECO:0000313" key="2">
    <source>
        <dbReference type="Proteomes" id="UP001234202"/>
    </source>
</evidence>
<evidence type="ECO:0000313" key="1">
    <source>
        <dbReference type="EMBL" id="KAJ9119002.1"/>
    </source>
</evidence>
<name>A0ACC2X517_9TREE</name>
<gene>
    <name evidence="1" type="ORF">QFC24_005968</name>
</gene>
<proteinExistence type="predicted"/>
<organism evidence="1 2">
    <name type="scientific">Naganishia onofrii</name>
    <dbReference type="NCBI Taxonomy" id="1851511"/>
    <lineage>
        <taxon>Eukaryota</taxon>
        <taxon>Fungi</taxon>
        <taxon>Dikarya</taxon>
        <taxon>Basidiomycota</taxon>
        <taxon>Agaricomycotina</taxon>
        <taxon>Tremellomycetes</taxon>
        <taxon>Filobasidiales</taxon>
        <taxon>Filobasidiaceae</taxon>
        <taxon>Naganishia</taxon>
    </lineage>
</organism>
<reference evidence="1" key="1">
    <citation type="submission" date="2023-04" db="EMBL/GenBank/DDBJ databases">
        <title>Draft Genome sequencing of Naganishia species isolated from polar environments using Oxford Nanopore Technology.</title>
        <authorList>
            <person name="Leo P."/>
            <person name="Venkateswaran K."/>
        </authorList>
    </citation>
    <scope>NUCLEOTIDE SEQUENCE</scope>
    <source>
        <strain evidence="1">DBVPG 5303</strain>
    </source>
</reference>
<protein>
    <submittedName>
        <fullName evidence="1">Uncharacterized protein</fullName>
    </submittedName>
</protein>
<sequence length="437" mass="50437">MIPMNLQFWPHADQDVVDLLPRDHWFSMNYHRLLRTPTRSELCSFYMPVDIIENRPAVLHQRLREALAFILREAVRKEDAVNKGESMATHEQIEAMASTARQRPQHHHAANKHRDLQDVDDLGQTSVNHVEVVHDVAQGASAAGATQGREEAATDEAEMMRHISNWNATGRMHRTETHWVPVPSSMPPVPVTTPTNGTSLQAGTQAGPAQDEPMHHDEVVNDDLQQQVEDVPVAIPDQAVDDDLLRLLLVERFREEILQDMMHDYLREEVVTQYRVCPHKYHHTQLDVAVLNDGQINGRPYMVVEHITRHDWHPVTGNCIYTVGIADGPPRGSAETLANHYWGVPYAIWEYWGKRTRVRRNRVTTYVDNFGTNDFYRVIMWHWLGDERWLHLWRSRRASRTRLNERESAVGILRFRAFFFSSRLPTLAASTCLSTTR</sequence>
<keyword evidence="2" id="KW-1185">Reference proteome</keyword>
<comment type="caution">
    <text evidence="1">The sequence shown here is derived from an EMBL/GenBank/DDBJ whole genome shotgun (WGS) entry which is preliminary data.</text>
</comment>
<accession>A0ACC2X517</accession>